<proteinExistence type="predicted"/>
<comment type="caution">
    <text evidence="2">The sequence shown here is derived from an EMBL/GenBank/DDBJ whole genome shotgun (WGS) entry which is preliminary data.</text>
</comment>
<evidence type="ECO:0000313" key="2">
    <source>
        <dbReference type="EMBL" id="KAK5707647.1"/>
    </source>
</evidence>
<dbReference type="CDD" id="cd18186">
    <property type="entry name" value="BTB_POZ_ZBTB_KLHL-like"/>
    <property type="match status" value="1"/>
</dbReference>
<dbReference type="SUPFAM" id="SSF54695">
    <property type="entry name" value="POZ domain"/>
    <property type="match status" value="1"/>
</dbReference>
<gene>
    <name evidence="2" type="primary">KLHL28</name>
    <name evidence="2" type="ORF">LTR97_000185</name>
</gene>
<sequence>MDAEATKIPADSFFNSPELSDITLRCGDNKIHAHKVILAQGSPYFRQLFAQKDEDKQDEVITLDGEPEALKGMLAWLYGLEYCGQDHYEYVETIDLARYPAETKTIDIWCSTAVGSKAYVLYLLALADAGTRYNVSRLVELAMERMPYALVRAHAHRDEALVRQIYAAEAPPEVKRLFAKRFVSILKDFHCKWTGKRDRESDALLLEIPQLALDAMHELL</sequence>
<organism evidence="2 3">
    <name type="scientific">Elasticomyces elasticus</name>
    <dbReference type="NCBI Taxonomy" id="574655"/>
    <lineage>
        <taxon>Eukaryota</taxon>
        <taxon>Fungi</taxon>
        <taxon>Dikarya</taxon>
        <taxon>Ascomycota</taxon>
        <taxon>Pezizomycotina</taxon>
        <taxon>Dothideomycetes</taxon>
        <taxon>Dothideomycetidae</taxon>
        <taxon>Mycosphaerellales</taxon>
        <taxon>Teratosphaeriaceae</taxon>
        <taxon>Elasticomyces</taxon>
    </lineage>
</organism>
<dbReference type="Proteomes" id="UP001310594">
    <property type="component" value="Unassembled WGS sequence"/>
</dbReference>
<dbReference type="SMART" id="SM00225">
    <property type="entry name" value="BTB"/>
    <property type="match status" value="1"/>
</dbReference>
<dbReference type="PANTHER" id="PTHR24413">
    <property type="entry name" value="SPECKLE-TYPE POZ PROTEIN"/>
    <property type="match status" value="1"/>
</dbReference>
<evidence type="ECO:0000313" key="3">
    <source>
        <dbReference type="Proteomes" id="UP001310594"/>
    </source>
</evidence>
<reference evidence="2" key="1">
    <citation type="submission" date="2023-08" db="EMBL/GenBank/DDBJ databases">
        <title>Black Yeasts Isolated from many extreme environments.</title>
        <authorList>
            <person name="Coleine C."/>
            <person name="Stajich J.E."/>
            <person name="Selbmann L."/>
        </authorList>
    </citation>
    <scope>NUCLEOTIDE SEQUENCE</scope>
    <source>
        <strain evidence="2">CCFEE 5810</strain>
    </source>
</reference>
<evidence type="ECO:0000259" key="1">
    <source>
        <dbReference type="PROSITE" id="PS50097"/>
    </source>
</evidence>
<dbReference type="InterPro" id="IPR000210">
    <property type="entry name" value="BTB/POZ_dom"/>
</dbReference>
<name>A0AAN7VX27_9PEZI</name>
<dbReference type="AlphaFoldDB" id="A0AAN7VX27"/>
<feature type="domain" description="BTB" evidence="1">
    <location>
        <begin position="20"/>
        <end position="78"/>
    </location>
</feature>
<dbReference type="PROSITE" id="PS50097">
    <property type="entry name" value="BTB"/>
    <property type="match status" value="1"/>
</dbReference>
<protein>
    <submittedName>
        <fullName evidence="2">Kelch-like member 28</fullName>
    </submittedName>
</protein>
<dbReference type="Gene3D" id="3.30.710.10">
    <property type="entry name" value="Potassium Channel Kv1.1, Chain A"/>
    <property type="match status" value="1"/>
</dbReference>
<dbReference type="Pfam" id="PF00651">
    <property type="entry name" value="BTB"/>
    <property type="match status" value="1"/>
</dbReference>
<dbReference type="InterPro" id="IPR011333">
    <property type="entry name" value="SKP1/BTB/POZ_sf"/>
</dbReference>
<accession>A0AAN7VX27</accession>
<dbReference type="EMBL" id="JAVRQU010000001">
    <property type="protein sequence ID" value="KAK5707647.1"/>
    <property type="molecule type" value="Genomic_DNA"/>
</dbReference>